<dbReference type="Gene3D" id="3.40.50.1820">
    <property type="entry name" value="alpha/beta hydrolase"/>
    <property type="match status" value="2"/>
</dbReference>
<dbReference type="EMBL" id="LATX01001625">
    <property type="protein sequence ID" value="KTB39924.1"/>
    <property type="molecule type" value="Genomic_DNA"/>
</dbReference>
<dbReference type="Proteomes" id="UP000054988">
    <property type="component" value="Unassembled WGS sequence"/>
</dbReference>
<dbReference type="SUPFAM" id="SSF53474">
    <property type="entry name" value="alpha/beta-Hydrolases"/>
    <property type="match status" value="2"/>
</dbReference>
<evidence type="ECO:0000259" key="1">
    <source>
        <dbReference type="Pfam" id="PF00561"/>
    </source>
</evidence>
<organism evidence="2 3">
    <name type="scientific">Moniliophthora roreri</name>
    <name type="common">Frosty pod rot fungus</name>
    <name type="synonym">Monilia roreri</name>
    <dbReference type="NCBI Taxonomy" id="221103"/>
    <lineage>
        <taxon>Eukaryota</taxon>
        <taxon>Fungi</taxon>
        <taxon>Dikarya</taxon>
        <taxon>Basidiomycota</taxon>
        <taxon>Agaricomycotina</taxon>
        <taxon>Agaricomycetes</taxon>
        <taxon>Agaricomycetidae</taxon>
        <taxon>Agaricales</taxon>
        <taxon>Marasmiineae</taxon>
        <taxon>Marasmiaceae</taxon>
        <taxon>Moniliophthora</taxon>
    </lineage>
</organism>
<name>A0A0W0FUG7_MONRR</name>
<comment type="caution">
    <text evidence="2">The sequence shown here is derived from an EMBL/GenBank/DDBJ whole genome shotgun (WGS) entry which is preliminary data.</text>
</comment>
<evidence type="ECO:0000313" key="2">
    <source>
        <dbReference type="EMBL" id="KTB39924.1"/>
    </source>
</evidence>
<dbReference type="PANTHER" id="PTHR43798">
    <property type="entry name" value="MONOACYLGLYCEROL LIPASE"/>
    <property type="match status" value="1"/>
</dbReference>
<dbReference type="eggNOG" id="ENOG502S7C5">
    <property type="taxonomic scope" value="Eukaryota"/>
</dbReference>
<reference evidence="2 3" key="1">
    <citation type="submission" date="2015-12" db="EMBL/GenBank/DDBJ databases">
        <title>Draft genome sequence of Moniliophthora roreri, the causal agent of frosty pod rot of cacao.</title>
        <authorList>
            <person name="Aime M.C."/>
            <person name="Diaz-Valderrama J.R."/>
            <person name="Kijpornyongpan T."/>
            <person name="Phillips-Mora W."/>
        </authorList>
    </citation>
    <scope>NUCLEOTIDE SEQUENCE [LARGE SCALE GENOMIC DNA]</scope>
    <source>
        <strain evidence="2 3">MCA 2952</strain>
    </source>
</reference>
<dbReference type="Pfam" id="PF00561">
    <property type="entry name" value="Abhydrolase_1"/>
    <property type="match status" value="2"/>
</dbReference>
<dbReference type="InterPro" id="IPR000073">
    <property type="entry name" value="AB_hydrolase_1"/>
</dbReference>
<proteinExistence type="predicted"/>
<evidence type="ECO:0000313" key="3">
    <source>
        <dbReference type="Proteomes" id="UP000054988"/>
    </source>
</evidence>
<dbReference type="PANTHER" id="PTHR43798:SF29">
    <property type="entry name" value="AB HYDROLASE-1 DOMAIN-CONTAINING PROTEIN"/>
    <property type="match status" value="1"/>
</dbReference>
<dbReference type="AlphaFoldDB" id="A0A0W0FUG7"/>
<gene>
    <name evidence="2" type="ORF">WG66_7484</name>
</gene>
<feature type="domain" description="AB hydrolase-1" evidence="1">
    <location>
        <begin position="387"/>
        <end position="561"/>
    </location>
</feature>
<sequence length="701" mass="78461">MPFIDVETRTGYVRYKYTICTPTLTDASSLEPNLPIILFIHTVATSQIVFHSQFADSHLRRFNLVTFDTREHGETVGESIPLTYDQFDAAEDTVRLLDAISLPPCHICGIGTGTAIALQIALSHPKRVLSLTLLSQICLDGPPEVREGFAEVFECWKTVMLNAETVDEEILREVQIGTAQYFFTNLDQVSKLALTIFGIITNHGLRKWTYENLGACKTMCKDFLDHIKSYSTSELARITCPVILVSGGNNLAYPPDYDERFREQLEEAGVAVSFIKIPDAPHFMCIDYANVINPLLYEVVVSHSSAGSWVLPALEQSHSPWHSILEAAGWKASDAGFEEDEDTHHFVSHTILMPFVDVKTRTGNLRFKYTICTPTSTDASSFEPDLPTILFIHAAFASQIMFHSQFADPRLRRFNLVTFDTREHGETIGENIPLTYDQYDATEDTVRFMDAISLPPCHVCGLSSGTTIALQLALSHPKRVLSLTLLSQLCLEEPPEVSEVLDEIYELWKSAFADAETADEEILQEALLGVTQYAYTDHTQMSKTAIGISQIINSGNLRKWTSENLGTCKTIVLDFLKNRKSHSIAELSSITCPVLVINGDNAVAYPVDYDERFRKQLEEAGVQMSTATIPHAPHFLSIDYGNVINPLLYDLVISQSDKDFPLPAIQPARMVYSPWHSQLKEWSGSDFGEYEGYSGYISDQY</sequence>
<protein>
    <recommendedName>
        <fullName evidence="1">AB hydrolase-1 domain-containing protein</fullName>
    </recommendedName>
</protein>
<dbReference type="InterPro" id="IPR050266">
    <property type="entry name" value="AB_hydrolase_sf"/>
</dbReference>
<accession>A0A0W0FUG7</accession>
<dbReference type="InterPro" id="IPR029058">
    <property type="entry name" value="AB_hydrolase_fold"/>
</dbReference>
<feature type="domain" description="AB hydrolase-1" evidence="1">
    <location>
        <begin position="35"/>
        <end position="287"/>
    </location>
</feature>